<organism evidence="2 3">
    <name type="scientific">Pseudidiomarina indica</name>
    <dbReference type="NCBI Taxonomy" id="1159017"/>
    <lineage>
        <taxon>Bacteria</taxon>
        <taxon>Pseudomonadati</taxon>
        <taxon>Pseudomonadota</taxon>
        <taxon>Gammaproteobacteria</taxon>
        <taxon>Alteromonadales</taxon>
        <taxon>Idiomarinaceae</taxon>
        <taxon>Pseudidiomarina</taxon>
    </lineage>
</organism>
<keyword evidence="3" id="KW-1185">Reference proteome</keyword>
<dbReference type="AlphaFoldDB" id="A0A1G6CH97"/>
<dbReference type="NCBIfam" id="TIGR03696">
    <property type="entry name" value="Rhs_assc_core"/>
    <property type="match status" value="1"/>
</dbReference>
<reference evidence="3" key="1">
    <citation type="submission" date="2016-10" db="EMBL/GenBank/DDBJ databases">
        <authorList>
            <person name="Varghese N."/>
            <person name="Submissions S."/>
        </authorList>
    </citation>
    <scope>NUCLEOTIDE SEQUENCE [LARGE SCALE GENOMIC DNA]</scope>
    <source>
        <strain evidence="3">CGMCC 1.10824</strain>
    </source>
</reference>
<name>A0A1G6CH97_9GAMM</name>
<sequence>MVQSGATTYDYNALGQRARKTTGSVSTHFIYSPTGQLLAEGTQAQYIYLGGELVGYIKNNQLYYVHNDHLGRPEVITDSSATVVWRAQLEAFDSTVLTSSIGAFNIGFPGQYWDSEKQSWYNYFRDYDASSGRYLQSDPIGLGGGINTYAYALSNPVMYIDPLGLFVDLCDLLVVIPDYLKGTKVKASYGMGILATGSGQFGTNGVTLEVAPEIGLGVFGGAGLEASGKLLDCNKSKCET</sequence>
<dbReference type="PANTHER" id="PTHR32305">
    <property type="match status" value="1"/>
</dbReference>
<dbReference type="InterPro" id="IPR001826">
    <property type="entry name" value="RHS"/>
</dbReference>
<dbReference type="EMBL" id="FMXN01000006">
    <property type="protein sequence ID" value="SDB32260.1"/>
    <property type="molecule type" value="Genomic_DNA"/>
</dbReference>
<dbReference type="PRINTS" id="PR00394">
    <property type="entry name" value="RHSPROTEIN"/>
</dbReference>
<dbReference type="Gene3D" id="2.180.10.10">
    <property type="entry name" value="RHS repeat-associated core"/>
    <property type="match status" value="1"/>
</dbReference>
<evidence type="ECO:0000313" key="3">
    <source>
        <dbReference type="Proteomes" id="UP000199626"/>
    </source>
</evidence>
<feature type="domain" description="RHS protein conserved region" evidence="1">
    <location>
        <begin position="63"/>
        <end position="92"/>
    </location>
</feature>
<evidence type="ECO:0000313" key="2">
    <source>
        <dbReference type="EMBL" id="SDB32260.1"/>
    </source>
</evidence>
<dbReference type="PANTHER" id="PTHR32305:SF15">
    <property type="entry name" value="PROTEIN RHSA-RELATED"/>
    <property type="match status" value="1"/>
</dbReference>
<dbReference type="Proteomes" id="UP000199626">
    <property type="component" value="Unassembled WGS sequence"/>
</dbReference>
<dbReference type="InterPro" id="IPR022385">
    <property type="entry name" value="Rhs_assc_core"/>
</dbReference>
<protein>
    <submittedName>
        <fullName evidence="2">RHS repeat-associated core domain-containing protein</fullName>
    </submittedName>
</protein>
<dbReference type="STRING" id="1159017.SAMN02927930_01221"/>
<dbReference type="InterPro" id="IPR050708">
    <property type="entry name" value="T6SS_VgrG/RHS"/>
</dbReference>
<accession>A0A1G6CH97</accession>
<evidence type="ECO:0000259" key="1">
    <source>
        <dbReference type="Pfam" id="PF03527"/>
    </source>
</evidence>
<gene>
    <name evidence="2" type="ORF">SAMN02927930_01221</name>
</gene>
<dbReference type="Pfam" id="PF03527">
    <property type="entry name" value="RHS"/>
    <property type="match status" value="1"/>
</dbReference>
<proteinExistence type="predicted"/>